<accession>A0ABR5AXM2</accession>
<comment type="similarity">
    <text evidence="2">Belongs to the amino acid-polyamine-organocation (APC) superfamily. Spore germination protein (SGP) (TC 2.A.3.9) family.</text>
</comment>
<evidence type="ECO:0000256" key="7">
    <source>
        <dbReference type="ARBA" id="ARBA00023136"/>
    </source>
</evidence>
<comment type="subcellular location">
    <subcellularLocation>
        <location evidence="1">Membrane</location>
        <topology evidence="1">Multi-pass membrane protein</topology>
    </subcellularLocation>
</comment>
<evidence type="ECO:0000256" key="2">
    <source>
        <dbReference type="ARBA" id="ARBA00007998"/>
    </source>
</evidence>
<feature type="transmembrane region" description="Helical" evidence="8">
    <location>
        <begin position="273"/>
        <end position="295"/>
    </location>
</feature>
<feature type="transmembrane region" description="Helical" evidence="8">
    <location>
        <begin position="12"/>
        <end position="32"/>
    </location>
</feature>
<feature type="transmembrane region" description="Helical" evidence="8">
    <location>
        <begin position="144"/>
        <end position="164"/>
    </location>
</feature>
<dbReference type="Proteomes" id="UP000031982">
    <property type="component" value="Unassembled WGS sequence"/>
</dbReference>
<dbReference type="InterPro" id="IPR004761">
    <property type="entry name" value="Spore_GerAB"/>
</dbReference>
<keyword evidence="5 8" id="KW-0812">Transmembrane</keyword>
<evidence type="ECO:0000256" key="1">
    <source>
        <dbReference type="ARBA" id="ARBA00004141"/>
    </source>
</evidence>
<reference evidence="9 10" key="1">
    <citation type="submission" date="2015-01" db="EMBL/GenBank/DDBJ databases">
        <title>Genome Assembly of Bacillus badius MTCC 1458.</title>
        <authorList>
            <person name="Verma A."/>
            <person name="Khatri I."/>
            <person name="Mual P."/>
            <person name="Subramanian S."/>
            <person name="Krishnamurthi S."/>
        </authorList>
    </citation>
    <scope>NUCLEOTIDE SEQUENCE [LARGE SCALE GENOMIC DNA]</scope>
    <source>
        <strain evidence="9 10">MTCC 1458</strain>
    </source>
</reference>
<evidence type="ECO:0000313" key="10">
    <source>
        <dbReference type="Proteomes" id="UP000031982"/>
    </source>
</evidence>
<keyword evidence="3" id="KW-0813">Transport</keyword>
<evidence type="ECO:0000256" key="3">
    <source>
        <dbReference type="ARBA" id="ARBA00022448"/>
    </source>
</evidence>
<organism evidence="9 10">
    <name type="scientific">Bacillus badius</name>
    <dbReference type="NCBI Taxonomy" id="1455"/>
    <lineage>
        <taxon>Bacteria</taxon>
        <taxon>Bacillati</taxon>
        <taxon>Bacillota</taxon>
        <taxon>Bacilli</taxon>
        <taxon>Bacillales</taxon>
        <taxon>Bacillaceae</taxon>
        <taxon>Pseudobacillus</taxon>
    </lineage>
</organism>
<feature type="transmembrane region" description="Helical" evidence="8">
    <location>
        <begin position="121"/>
        <end position="137"/>
    </location>
</feature>
<comment type="caution">
    <text evidence="9">The sequence shown here is derived from an EMBL/GenBank/DDBJ whole genome shotgun (WGS) entry which is preliminary data.</text>
</comment>
<dbReference type="EMBL" id="JXLP01000003">
    <property type="protein sequence ID" value="KIL79490.1"/>
    <property type="molecule type" value="Genomic_DNA"/>
</dbReference>
<keyword evidence="7 8" id="KW-0472">Membrane</keyword>
<protein>
    <submittedName>
        <fullName evidence="9">Spore germination protein</fullName>
    </submittedName>
</protein>
<dbReference type="RefSeq" id="WP_041094445.1">
    <property type="nucleotide sequence ID" value="NZ_JARTHD010000018.1"/>
</dbReference>
<evidence type="ECO:0000256" key="8">
    <source>
        <dbReference type="SAM" id="Phobius"/>
    </source>
</evidence>
<evidence type="ECO:0000256" key="6">
    <source>
        <dbReference type="ARBA" id="ARBA00022989"/>
    </source>
</evidence>
<dbReference type="PANTHER" id="PTHR34975:SF2">
    <property type="entry name" value="SPORE GERMINATION PROTEIN A2"/>
    <property type="match status" value="1"/>
</dbReference>
<keyword evidence="4" id="KW-0309">Germination</keyword>
<keyword evidence="10" id="KW-1185">Reference proteome</keyword>
<evidence type="ECO:0000256" key="5">
    <source>
        <dbReference type="ARBA" id="ARBA00022692"/>
    </source>
</evidence>
<dbReference type="NCBIfam" id="TIGR00912">
    <property type="entry name" value="2A0309"/>
    <property type="match status" value="1"/>
</dbReference>
<feature type="transmembrane region" description="Helical" evidence="8">
    <location>
        <begin position="221"/>
        <end position="241"/>
    </location>
</feature>
<gene>
    <name evidence="9" type="ORF">SD77_3356</name>
</gene>
<feature type="transmembrane region" description="Helical" evidence="8">
    <location>
        <begin position="307"/>
        <end position="325"/>
    </location>
</feature>
<evidence type="ECO:0000256" key="4">
    <source>
        <dbReference type="ARBA" id="ARBA00022544"/>
    </source>
</evidence>
<dbReference type="Pfam" id="PF03845">
    <property type="entry name" value="Spore_permease"/>
    <property type="match status" value="1"/>
</dbReference>
<feature type="transmembrane region" description="Helical" evidence="8">
    <location>
        <begin position="337"/>
        <end position="356"/>
    </location>
</feature>
<sequence length="363" mass="41856">MLPLPSEDKKVSPYLAFYIINSMQIGIVVLSFERFLVKEAGQDAWISVLIAGVATHIILWMTFQITIKGENDIAVIHKDLFGKWIGGLLTLLLITYLMTLFIMIMRAYIDVIQVWMFPHLQTWYMAFVLAILVYLYFTGGFRVMVGLCVLSFMLTIPLLMLKAFPLKSAHLSYLLPVMEHSPAEILSGAKKMSVIFSGFEVVLFCYPFFKQGIRAHKWAQLGAAFTTSVYLAAVLVSLLYFSEGQLEKTLWPTLTLWKIVDFPFLERFEYAGIAIWLFVMLPNLCLYIWAVTRGLKQLFSIKQKKSILFLLLLAIIASSFITDGVQIRNFSATIDRISFFILFAYIPFIYLYQWIWQKVRKNK</sequence>
<evidence type="ECO:0000313" key="9">
    <source>
        <dbReference type="EMBL" id="KIL79490.1"/>
    </source>
</evidence>
<dbReference type="PANTHER" id="PTHR34975">
    <property type="entry name" value="SPORE GERMINATION PROTEIN A2"/>
    <property type="match status" value="1"/>
</dbReference>
<feature type="transmembrane region" description="Helical" evidence="8">
    <location>
        <begin position="84"/>
        <end position="109"/>
    </location>
</feature>
<keyword evidence="6 8" id="KW-1133">Transmembrane helix</keyword>
<feature type="transmembrane region" description="Helical" evidence="8">
    <location>
        <begin position="44"/>
        <end position="63"/>
    </location>
</feature>
<name>A0ABR5AXM2_BACBA</name>
<proteinExistence type="inferred from homology"/>